<organism evidence="1 2">
    <name type="scientific">Triticum urartu</name>
    <name type="common">Red wild einkorn</name>
    <name type="synonym">Crithodium urartu</name>
    <dbReference type="NCBI Taxonomy" id="4572"/>
    <lineage>
        <taxon>Eukaryota</taxon>
        <taxon>Viridiplantae</taxon>
        <taxon>Streptophyta</taxon>
        <taxon>Embryophyta</taxon>
        <taxon>Tracheophyta</taxon>
        <taxon>Spermatophyta</taxon>
        <taxon>Magnoliopsida</taxon>
        <taxon>Liliopsida</taxon>
        <taxon>Poales</taxon>
        <taxon>Poaceae</taxon>
        <taxon>BOP clade</taxon>
        <taxon>Pooideae</taxon>
        <taxon>Triticodae</taxon>
        <taxon>Triticeae</taxon>
        <taxon>Triticinae</taxon>
        <taxon>Triticum</taxon>
    </lineage>
</organism>
<protein>
    <recommendedName>
        <fullName evidence="3">FAR1 domain-containing protein</fullName>
    </recommendedName>
</protein>
<evidence type="ECO:0008006" key="3">
    <source>
        <dbReference type="Google" id="ProtNLM"/>
    </source>
</evidence>
<reference evidence="1" key="2">
    <citation type="submission" date="2018-03" db="EMBL/GenBank/DDBJ databases">
        <title>The Triticum urartu genome reveals the dynamic nature of wheat genome evolution.</title>
        <authorList>
            <person name="Ling H."/>
            <person name="Ma B."/>
            <person name="Shi X."/>
            <person name="Liu H."/>
            <person name="Dong L."/>
            <person name="Sun H."/>
            <person name="Cao Y."/>
            <person name="Gao Q."/>
            <person name="Zheng S."/>
            <person name="Li Y."/>
            <person name="Yu Y."/>
            <person name="Du H."/>
            <person name="Qi M."/>
            <person name="Li Y."/>
            <person name="Yu H."/>
            <person name="Cui Y."/>
            <person name="Wang N."/>
            <person name="Chen C."/>
            <person name="Wu H."/>
            <person name="Zhao Y."/>
            <person name="Zhang J."/>
            <person name="Li Y."/>
            <person name="Zhou W."/>
            <person name="Zhang B."/>
            <person name="Hu W."/>
            <person name="Eijk M."/>
            <person name="Tang J."/>
            <person name="Witsenboer H."/>
            <person name="Zhao S."/>
            <person name="Li Z."/>
            <person name="Zhang A."/>
            <person name="Wang D."/>
            <person name="Liang C."/>
        </authorList>
    </citation>
    <scope>NUCLEOTIDE SEQUENCE [LARGE SCALE GENOMIC DNA]</scope>
    <source>
        <strain evidence="1">cv. G1812</strain>
    </source>
</reference>
<dbReference type="PANTHER" id="PTHR47482:SF5">
    <property type="entry name" value="FAR1 DOMAIN-CONTAINING PROTEIN"/>
    <property type="match status" value="1"/>
</dbReference>
<reference evidence="1" key="3">
    <citation type="submission" date="2022-06" db="UniProtKB">
        <authorList>
            <consortium name="EnsemblPlants"/>
        </authorList>
    </citation>
    <scope>IDENTIFICATION</scope>
</reference>
<evidence type="ECO:0000313" key="2">
    <source>
        <dbReference type="Proteomes" id="UP000015106"/>
    </source>
</evidence>
<dbReference type="Proteomes" id="UP000015106">
    <property type="component" value="Chromosome 5"/>
</dbReference>
<accession>A0A8R7QJK9</accession>
<dbReference type="EnsemblPlants" id="TuG1812G0500004434.01.T02">
    <property type="protein sequence ID" value="TuG1812G0500004434.01.T02"/>
    <property type="gene ID" value="TuG1812G0500004434.01"/>
</dbReference>
<dbReference type="PANTHER" id="PTHR47482">
    <property type="entry name" value="OS11G0632001 PROTEIN"/>
    <property type="match status" value="1"/>
</dbReference>
<keyword evidence="2" id="KW-1185">Reference proteome</keyword>
<name>A0A8R7QJK9_TRIUA</name>
<evidence type="ECO:0000313" key="1">
    <source>
        <dbReference type="EnsemblPlants" id="TuG1812G0500004434.01.T01"/>
    </source>
</evidence>
<dbReference type="AlphaFoldDB" id="A0A8R7QJK9"/>
<reference evidence="2" key="1">
    <citation type="journal article" date="2013" name="Nature">
        <title>Draft genome of the wheat A-genome progenitor Triticum urartu.</title>
        <authorList>
            <person name="Ling H.Q."/>
            <person name="Zhao S."/>
            <person name="Liu D."/>
            <person name="Wang J."/>
            <person name="Sun H."/>
            <person name="Zhang C."/>
            <person name="Fan H."/>
            <person name="Li D."/>
            <person name="Dong L."/>
            <person name="Tao Y."/>
            <person name="Gao C."/>
            <person name="Wu H."/>
            <person name="Li Y."/>
            <person name="Cui Y."/>
            <person name="Guo X."/>
            <person name="Zheng S."/>
            <person name="Wang B."/>
            <person name="Yu K."/>
            <person name="Liang Q."/>
            <person name="Yang W."/>
            <person name="Lou X."/>
            <person name="Chen J."/>
            <person name="Feng M."/>
            <person name="Jian J."/>
            <person name="Zhang X."/>
            <person name="Luo G."/>
            <person name="Jiang Y."/>
            <person name="Liu J."/>
            <person name="Wang Z."/>
            <person name="Sha Y."/>
            <person name="Zhang B."/>
            <person name="Wu H."/>
            <person name="Tang D."/>
            <person name="Shen Q."/>
            <person name="Xue P."/>
            <person name="Zou S."/>
            <person name="Wang X."/>
            <person name="Liu X."/>
            <person name="Wang F."/>
            <person name="Yang Y."/>
            <person name="An X."/>
            <person name="Dong Z."/>
            <person name="Zhang K."/>
            <person name="Zhang X."/>
            <person name="Luo M.C."/>
            <person name="Dvorak J."/>
            <person name="Tong Y."/>
            <person name="Wang J."/>
            <person name="Yang H."/>
            <person name="Li Z."/>
            <person name="Wang D."/>
            <person name="Zhang A."/>
            <person name="Wang J."/>
        </authorList>
    </citation>
    <scope>NUCLEOTIDE SEQUENCE</scope>
    <source>
        <strain evidence="2">cv. G1812</strain>
    </source>
</reference>
<proteinExistence type="predicted"/>
<dbReference type="Gramene" id="TuG1812G0500004434.01.T02">
    <property type="protein sequence ID" value="TuG1812G0500004434.01.T02"/>
    <property type="gene ID" value="TuG1812G0500004434.01"/>
</dbReference>
<dbReference type="EnsemblPlants" id="TuG1812G0500004434.01.T01">
    <property type="protein sequence ID" value="TuG1812G0500004434.01.T01"/>
    <property type="gene ID" value="TuG1812G0500004434.01"/>
</dbReference>
<dbReference type="Gramene" id="TuG1812G0500004434.01.T01">
    <property type="protein sequence ID" value="TuG1812G0500004434.01.T01"/>
    <property type="gene ID" value="TuG1812G0500004434.01"/>
</dbReference>
<sequence>MSTNGLELNGAIDGNAVWSAPVLPLESQDSMNAVNVEAVAAGEPQAVGKGATYDVCSEGTSGWTQRVRIGKAPEEREMNPDRKIILELSVRAYAETKSGPVVNPTTGTSFDSLDEAYEFYNLYSWEYGFGVRLAKSRLNVNRKRCMQEILCACAGKPMRENSRS</sequence>